<evidence type="ECO:0000256" key="10">
    <source>
        <dbReference type="ARBA" id="ARBA00022630"/>
    </source>
</evidence>
<evidence type="ECO:0000256" key="4">
    <source>
        <dbReference type="ARBA" id="ARBA00004498"/>
    </source>
</evidence>
<evidence type="ECO:0000256" key="7">
    <source>
        <dbReference type="ARBA" id="ARBA00022490"/>
    </source>
</evidence>
<keyword evidence="21" id="KW-1185">Reference proteome</keyword>
<dbReference type="InterPro" id="IPR007867">
    <property type="entry name" value="GMC_OxRtase_C"/>
</dbReference>
<feature type="binding site" evidence="16">
    <location>
        <position position="109"/>
    </location>
    <ligand>
        <name>FAD</name>
        <dbReference type="ChEBI" id="CHEBI:57692"/>
    </ligand>
</feature>
<evidence type="ECO:0000256" key="11">
    <source>
        <dbReference type="ARBA" id="ARBA00022827"/>
    </source>
</evidence>
<comment type="caution">
    <text evidence="20">The sequence shown here is derived from an EMBL/GenBank/DDBJ whole genome shotgun (WGS) entry which is preliminary data.</text>
</comment>
<dbReference type="Pfam" id="PF05199">
    <property type="entry name" value="GMC_oxred_C"/>
    <property type="match status" value="1"/>
</dbReference>
<dbReference type="OMA" id="LQDQMNN"/>
<evidence type="ECO:0000256" key="6">
    <source>
        <dbReference type="ARBA" id="ARBA00011738"/>
    </source>
</evidence>
<dbReference type="EMBL" id="LHQR01000014">
    <property type="protein sequence ID" value="KXG53961.1"/>
    <property type="molecule type" value="Genomic_DNA"/>
</dbReference>
<dbReference type="PROSITE" id="PS00623">
    <property type="entry name" value="GMC_OXRED_1"/>
    <property type="match status" value="1"/>
</dbReference>
<dbReference type="GO" id="GO:0050660">
    <property type="term" value="F:flavin adenine dinucleotide binding"/>
    <property type="evidence" value="ECO:0007669"/>
    <property type="project" value="InterPro"/>
</dbReference>
<name>A0A135LYG9_PENPA</name>
<dbReference type="Pfam" id="PF00732">
    <property type="entry name" value="GMC_oxred_N"/>
    <property type="match status" value="1"/>
</dbReference>
<evidence type="ECO:0000256" key="13">
    <source>
        <dbReference type="ARBA" id="ARBA00049435"/>
    </source>
</evidence>
<dbReference type="PANTHER" id="PTHR11552">
    <property type="entry name" value="GLUCOSE-METHANOL-CHOLINE GMC OXIDOREDUCTASE"/>
    <property type="match status" value="1"/>
</dbReference>
<keyword evidence="10 17" id="KW-0285">Flavoprotein</keyword>
<evidence type="ECO:0000256" key="15">
    <source>
        <dbReference type="PIRSR" id="PIRSR000137-1"/>
    </source>
</evidence>
<dbReference type="PIRSF" id="PIRSF000137">
    <property type="entry name" value="Alcohol_oxidase"/>
    <property type="match status" value="1"/>
</dbReference>
<dbReference type="InterPro" id="IPR000172">
    <property type="entry name" value="GMC_OxRdtase_N"/>
</dbReference>
<dbReference type="STRING" id="5078.A0A135LYG9"/>
<keyword evidence="9" id="KW-0964">Secreted</keyword>
<evidence type="ECO:0000256" key="12">
    <source>
        <dbReference type="ARBA" id="ARBA00023002"/>
    </source>
</evidence>
<dbReference type="Proteomes" id="UP000070168">
    <property type="component" value="Unassembled WGS sequence"/>
</dbReference>
<sequence>MRLVGLALLPLAAAVPHASHNSYSTYDYVIVGGGTSGLVVANRLSEQKDTTVLVIEAGGPVYNNPNVTDTLGYSKAFGTEIDWAYKTTGQEYAGGAPQTVRAGKALGGTSTINGMVYLRAQAAQIDAWETVGNKGWNWKSMLPYFKKSEKLQDPAQYPFLDGSGVAFDPAYHGFTGPLKVGWSSTQLNDGLAQKMNATYQNLEVPVPYNRDPNSGDMVGYSLYPKTVDADLNIREDAARAYYYPYQSRTNLHVWLHTHANKLTWKDGNEATADGVEVTLSNGTTIVVKATCEVILAAGALKSPVLLELSGVGNPDILSKYGVATKINLPTVGENLQDQMNNGLQFDSKTTYGGDKSADYVAYPSAAQLFPNSTAVGAELLRKLPAYAAQVASANGNITKASDLLQFFKIQWDLIFKDGIPVAEILLEPFGAMYDTEYWGSVPFSRGSIHLSSADPTAAAIIDPKYFMLDFDFEAQVQAARFIREVFKTKPFADMAGAETSPGLSAVGADAGDDGWADFIKGNYRSNFHPISTAAMMPKEVGGVVDSSLKVYGTSNVRVVDASVLPFQVCGHLQSTVYAVAERAADIIKGEL</sequence>
<dbReference type="InterPro" id="IPR036188">
    <property type="entry name" value="FAD/NAD-bd_sf"/>
</dbReference>
<evidence type="ECO:0000256" key="16">
    <source>
        <dbReference type="PIRSR" id="PIRSR000137-2"/>
    </source>
</evidence>
<evidence type="ECO:0000313" key="20">
    <source>
        <dbReference type="EMBL" id="KXG53961.1"/>
    </source>
</evidence>
<dbReference type="OrthoDB" id="269227at2759"/>
<comment type="subcellular location">
    <subcellularLocation>
        <location evidence="3">Cytoplasm</location>
    </subcellularLocation>
    <subcellularLocation>
        <location evidence="2">Secreted</location>
        <location evidence="2">Cell wall</location>
    </subcellularLocation>
    <subcellularLocation>
        <location evidence="4">Secreted</location>
        <location evidence="4">Extracellular space</location>
        <location evidence="4">Extracellular matrix</location>
    </subcellularLocation>
</comment>
<feature type="binding site" evidence="16">
    <location>
        <begin position="113"/>
        <end position="116"/>
    </location>
    <ligand>
        <name>FAD</name>
        <dbReference type="ChEBI" id="CHEBI:57692"/>
    </ligand>
</feature>
<evidence type="ECO:0000256" key="1">
    <source>
        <dbReference type="ARBA" id="ARBA00001974"/>
    </source>
</evidence>
<dbReference type="Gene3D" id="4.10.450.10">
    <property type="entry name" value="Glucose Oxidase, domain 2"/>
    <property type="match status" value="1"/>
</dbReference>
<comment type="subunit">
    <text evidence="6">Homodimer.</text>
</comment>
<keyword evidence="11 16" id="KW-0274">FAD</keyword>
<dbReference type="Gene3D" id="3.30.560.10">
    <property type="entry name" value="Glucose Oxidase, domain 3"/>
    <property type="match status" value="1"/>
</dbReference>
<dbReference type="PROSITE" id="PS00624">
    <property type="entry name" value="GMC_OXRED_2"/>
    <property type="match status" value="1"/>
</dbReference>
<feature type="active site" description="Proton acceptor" evidence="15">
    <location>
        <position position="571"/>
    </location>
</feature>
<keyword evidence="7" id="KW-0963">Cytoplasm</keyword>
<dbReference type="InterPro" id="IPR027424">
    <property type="entry name" value="Glucose_Oxidase_domain_2"/>
</dbReference>
<comment type="catalytic activity">
    <reaction evidence="13">
        <text>beta-D-glucose + O2 = D-glucono-1,5-lactone + H2O2</text>
        <dbReference type="Rhea" id="RHEA:11428"/>
        <dbReference type="ChEBI" id="CHEBI:15379"/>
        <dbReference type="ChEBI" id="CHEBI:15903"/>
        <dbReference type="ChEBI" id="CHEBI:16217"/>
        <dbReference type="ChEBI" id="CHEBI:16240"/>
        <dbReference type="EC" id="1.1.3.4"/>
    </reaction>
    <physiologicalReaction direction="left-to-right" evidence="13">
        <dbReference type="Rhea" id="RHEA:11429"/>
    </physiologicalReaction>
</comment>
<evidence type="ECO:0000256" key="8">
    <source>
        <dbReference type="ARBA" id="ARBA00022512"/>
    </source>
</evidence>
<evidence type="ECO:0000259" key="19">
    <source>
        <dbReference type="PROSITE" id="PS00624"/>
    </source>
</evidence>
<evidence type="ECO:0000259" key="18">
    <source>
        <dbReference type="PROSITE" id="PS00623"/>
    </source>
</evidence>
<evidence type="ECO:0000256" key="3">
    <source>
        <dbReference type="ARBA" id="ARBA00004496"/>
    </source>
</evidence>
<dbReference type="EC" id="1.1.3.4" evidence="14"/>
<proteinExistence type="inferred from homology"/>
<dbReference type="AlphaFoldDB" id="A0A135LYG9"/>
<dbReference type="SUPFAM" id="SSF51905">
    <property type="entry name" value="FAD/NAD(P)-binding domain"/>
    <property type="match status" value="1"/>
</dbReference>
<keyword evidence="8" id="KW-0134">Cell wall</keyword>
<gene>
    <name evidence="20" type="ORF">PGRI_010110</name>
</gene>
<comment type="similarity">
    <text evidence="5 17">Belongs to the GMC oxidoreductase family.</text>
</comment>
<dbReference type="PANTHER" id="PTHR11552:SF201">
    <property type="entry name" value="GLUCOSE-METHANOL-CHOLINE OXIDOREDUCTASE N-TERMINAL DOMAIN-CONTAINING PROTEIN"/>
    <property type="match status" value="1"/>
</dbReference>
<dbReference type="SUPFAM" id="SSF54373">
    <property type="entry name" value="FAD-linked reductases, C-terminal domain"/>
    <property type="match status" value="1"/>
</dbReference>
<organism evidence="20 21">
    <name type="scientific">Penicillium patulum</name>
    <name type="common">Penicillium griseofulvum</name>
    <dbReference type="NCBI Taxonomy" id="5078"/>
    <lineage>
        <taxon>Eukaryota</taxon>
        <taxon>Fungi</taxon>
        <taxon>Dikarya</taxon>
        <taxon>Ascomycota</taxon>
        <taxon>Pezizomycotina</taxon>
        <taxon>Eurotiomycetes</taxon>
        <taxon>Eurotiomycetidae</taxon>
        <taxon>Eurotiales</taxon>
        <taxon>Aspergillaceae</taxon>
        <taxon>Penicillium</taxon>
    </lineage>
</organism>
<evidence type="ECO:0000256" key="2">
    <source>
        <dbReference type="ARBA" id="ARBA00004191"/>
    </source>
</evidence>
<accession>A0A135LYG9</accession>
<dbReference type="GO" id="GO:0005737">
    <property type="term" value="C:cytoplasm"/>
    <property type="evidence" value="ECO:0007669"/>
    <property type="project" value="UniProtKB-SubCell"/>
</dbReference>
<keyword evidence="12" id="KW-0560">Oxidoreductase</keyword>
<dbReference type="InterPro" id="IPR012132">
    <property type="entry name" value="GMC_OxRdtase"/>
</dbReference>
<keyword evidence="9" id="KW-0272">Extracellular matrix</keyword>
<feature type="binding site" evidence="16">
    <location>
        <begin position="35"/>
        <end position="36"/>
    </location>
    <ligand>
        <name>FAD</name>
        <dbReference type="ChEBI" id="CHEBI:57692"/>
    </ligand>
</feature>
<evidence type="ECO:0000313" key="21">
    <source>
        <dbReference type="Proteomes" id="UP000070168"/>
    </source>
</evidence>
<protein>
    <recommendedName>
        <fullName evidence="14">glucose oxidase</fullName>
        <ecNumber evidence="14">1.1.3.4</ecNumber>
    </recommendedName>
</protein>
<evidence type="ECO:0000256" key="17">
    <source>
        <dbReference type="RuleBase" id="RU003968"/>
    </source>
</evidence>
<dbReference type="GO" id="GO:0046562">
    <property type="term" value="F:beta-D-glucose oxidase activity"/>
    <property type="evidence" value="ECO:0007669"/>
    <property type="project" value="UniProtKB-EC"/>
</dbReference>
<evidence type="ECO:0000256" key="14">
    <source>
        <dbReference type="ARBA" id="ARBA00049722"/>
    </source>
</evidence>
<reference evidence="20 21" key="1">
    <citation type="journal article" date="2016" name="BMC Genomics">
        <title>Genome sequencing and secondary metabolism of the postharvest pathogen Penicillium griseofulvum.</title>
        <authorList>
            <person name="Banani H."/>
            <person name="Marcet-Houben M."/>
            <person name="Ballester A.R."/>
            <person name="Abbruscato P."/>
            <person name="Gonzalez-Candelas L."/>
            <person name="Gabaldon T."/>
            <person name="Spadaro D."/>
        </authorList>
    </citation>
    <scope>NUCLEOTIDE SEQUENCE [LARGE SCALE GENOMIC DNA]</scope>
    <source>
        <strain evidence="20 21">PG3</strain>
    </source>
</reference>
<feature type="active site" description="Proton donor" evidence="15">
    <location>
        <position position="528"/>
    </location>
</feature>
<comment type="cofactor">
    <cofactor evidence="1 16">
        <name>FAD</name>
        <dbReference type="ChEBI" id="CHEBI:57692"/>
    </cofactor>
</comment>
<dbReference type="RefSeq" id="XP_040652496.1">
    <property type="nucleotide sequence ID" value="XM_040788724.1"/>
</dbReference>
<dbReference type="Gene3D" id="3.50.50.60">
    <property type="entry name" value="FAD/NAD(P)-binding domain"/>
    <property type="match status" value="1"/>
</dbReference>
<feature type="domain" description="Glucose-methanol-choline oxidoreductase N-terminal" evidence="19">
    <location>
        <begin position="298"/>
        <end position="312"/>
    </location>
</feature>
<evidence type="ECO:0000256" key="5">
    <source>
        <dbReference type="ARBA" id="ARBA00010790"/>
    </source>
</evidence>
<dbReference type="GeneID" id="63704024"/>
<evidence type="ECO:0000256" key="9">
    <source>
        <dbReference type="ARBA" id="ARBA00022530"/>
    </source>
</evidence>
<feature type="domain" description="Glucose-methanol-choline oxidoreductase N-terminal" evidence="18">
    <location>
        <begin position="103"/>
        <end position="126"/>
    </location>
</feature>